<proteinExistence type="predicted"/>
<accession>A7XX44</accession>
<evidence type="ECO:0000313" key="1">
    <source>
        <dbReference type="EMBL" id="ABU96855.1"/>
    </source>
</evidence>
<dbReference type="Proteomes" id="UP000001132">
    <property type="component" value="Segment"/>
</dbReference>
<protein>
    <submittedName>
        <fullName evidence="1">Uncharacterized protein</fullName>
    </submittedName>
</protein>
<evidence type="ECO:0000313" key="2">
    <source>
        <dbReference type="Proteomes" id="UP000001132"/>
    </source>
</evidence>
<reference evidence="1 2" key="1">
    <citation type="journal article" date="2008" name="J. Mol. Biol.">
        <title>Genome comparison and proteomic characterization of Thermus thermophilus bacteriophages P23-45 and P74-26: siphoviruses with triplex-forming sequences and the longest known tails.</title>
        <authorList>
            <person name="Minakhin L."/>
            <person name="Goel M."/>
            <person name="Berdygulova Z."/>
            <person name="Ramanculov E."/>
            <person name="Florens L."/>
            <person name="Glazko G."/>
            <person name="Karamychev V.N."/>
            <person name="Slesarev A.I."/>
            <person name="Kozyavkin S.A."/>
            <person name="Khromov I."/>
            <person name="Ackermann H.W."/>
            <person name="Washburn M."/>
            <person name="Mushegian A."/>
            <person name="Severinov K."/>
        </authorList>
    </citation>
    <scope>NUCLEOTIDE SEQUENCE</scope>
</reference>
<dbReference type="KEGG" id="vg:5600505"/>
<sequence length="103" mass="11592">MKEVDIMVLELEGLYEGKYLLVLSEEAEKEFNQLENFPIPPRQKVHPSATFVFLTPPSGATLFVRDTPVDDENFFLVVLLQHYSQTLGTALQDGNVFVSFAGN</sequence>
<organismHost>
    <name type="scientific">Thermus thermophilus</name>
    <dbReference type="NCBI Taxonomy" id="274"/>
</organismHost>
<organism evidence="1 2">
    <name type="scientific">Thermus virus P23-45</name>
    <name type="common">Thermus thermophilus phage P23-45</name>
    <dbReference type="NCBI Taxonomy" id="2914006"/>
    <lineage>
        <taxon>Viruses</taxon>
        <taxon>Duplodnaviria</taxon>
        <taxon>Heunggongvirae</taxon>
        <taxon>Uroviricota</taxon>
        <taxon>Caudoviricetes</taxon>
        <taxon>Oshimavirus</taxon>
        <taxon>Oshimavirus P2345</taxon>
    </lineage>
</organism>
<dbReference type="GeneID" id="5600505"/>
<keyword evidence="2" id="KW-1185">Reference proteome</keyword>
<gene>
    <name evidence="1" type="ORF">P23p22</name>
</gene>
<dbReference type="EMBL" id="EU100883">
    <property type="protein sequence ID" value="ABU96855.1"/>
    <property type="molecule type" value="Genomic_DNA"/>
</dbReference>
<dbReference type="RefSeq" id="YP_001467875.1">
    <property type="nucleotide sequence ID" value="NC_009803.1"/>
</dbReference>
<name>A7XX44_BP234</name>